<accession>A0ABQ1I7T7</accession>
<keyword evidence="3" id="KW-1185">Reference proteome</keyword>
<comment type="caution">
    <text evidence="2">The sequence shown here is derived from an EMBL/GenBank/DDBJ whole genome shotgun (WGS) entry which is preliminary data.</text>
</comment>
<name>A0ABQ1I7T7_9ALTE</name>
<dbReference type="EMBL" id="BMDY01000027">
    <property type="protein sequence ID" value="GGB18599.1"/>
    <property type="molecule type" value="Genomic_DNA"/>
</dbReference>
<dbReference type="InterPro" id="IPR007210">
    <property type="entry name" value="ABC_Gly_betaine_transp_sub-bd"/>
</dbReference>
<gene>
    <name evidence="2" type="ORF">GCM10007414_35010</name>
</gene>
<evidence type="ECO:0000313" key="2">
    <source>
        <dbReference type="EMBL" id="GGB18599.1"/>
    </source>
</evidence>
<evidence type="ECO:0000313" key="3">
    <source>
        <dbReference type="Proteomes" id="UP000651977"/>
    </source>
</evidence>
<organism evidence="2 3">
    <name type="scientific">Agarivorans gilvus</name>
    <dbReference type="NCBI Taxonomy" id="680279"/>
    <lineage>
        <taxon>Bacteria</taxon>
        <taxon>Pseudomonadati</taxon>
        <taxon>Pseudomonadota</taxon>
        <taxon>Gammaproteobacteria</taxon>
        <taxon>Alteromonadales</taxon>
        <taxon>Alteromonadaceae</taxon>
        <taxon>Agarivorans</taxon>
    </lineage>
</organism>
<dbReference type="Gene3D" id="3.40.190.100">
    <property type="entry name" value="Glycine betaine-binding periplasmic protein, domain 2"/>
    <property type="match status" value="1"/>
</dbReference>
<reference evidence="3" key="1">
    <citation type="journal article" date="2019" name="Int. J. Syst. Evol. Microbiol.">
        <title>The Global Catalogue of Microorganisms (GCM) 10K type strain sequencing project: providing services to taxonomists for standard genome sequencing and annotation.</title>
        <authorList>
            <consortium name="The Broad Institute Genomics Platform"/>
            <consortium name="The Broad Institute Genome Sequencing Center for Infectious Disease"/>
            <person name="Wu L."/>
            <person name="Ma J."/>
        </authorList>
    </citation>
    <scope>NUCLEOTIDE SEQUENCE [LARGE SCALE GENOMIC DNA]</scope>
    <source>
        <strain evidence="3">CGMCC 1.10131</strain>
    </source>
</reference>
<evidence type="ECO:0000259" key="1">
    <source>
        <dbReference type="Pfam" id="PF04069"/>
    </source>
</evidence>
<protein>
    <recommendedName>
        <fullName evidence="1">ABC-type glycine betaine transport system substrate-binding domain-containing protein</fullName>
    </recommendedName>
</protein>
<proteinExistence type="predicted"/>
<feature type="domain" description="ABC-type glycine betaine transport system substrate-binding" evidence="1">
    <location>
        <begin position="23"/>
        <end position="191"/>
    </location>
</feature>
<dbReference type="Proteomes" id="UP000651977">
    <property type="component" value="Unassembled WGS sequence"/>
</dbReference>
<dbReference type="SUPFAM" id="SSF53850">
    <property type="entry name" value="Periplasmic binding protein-like II"/>
    <property type="match status" value="1"/>
</dbReference>
<sequence>MKFRHAVWFLLSLGAQAESSCGKVSIADMNWSSASIIAHLDQFILEHGYGCDTELVPGATMPTLQSMLDSDTPDIAPELWTHSVKTLLDEGVADKRLRVAGHALLDGGEEGFWLPQYLLEQYPELATIEGVKQHAELFPHPHKEGASGFHGCPKGWNCYISAKHLFDALQLEQAGFEWITTSSGYSLSASIA</sequence>
<dbReference type="Pfam" id="PF04069">
    <property type="entry name" value="OpuAC"/>
    <property type="match status" value="1"/>
</dbReference>